<dbReference type="SMART" id="SM00068">
    <property type="entry name" value="GHB"/>
    <property type="match status" value="1"/>
</dbReference>
<evidence type="ECO:0000256" key="2">
    <source>
        <dbReference type="ARBA" id="ARBA00006552"/>
    </source>
</evidence>
<dbReference type="InterPro" id="IPR018245">
    <property type="entry name" value="Gonadotropin_bsu_CS"/>
</dbReference>
<dbReference type="GO" id="GO:0007179">
    <property type="term" value="P:transforming growth factor beta receptor signaling pathway"/>
    <property type="evidence" value="ECO:0007669"/>
    <property type="project" value="Ensembl"/>
</dbReference>
<dbReference type="GO" id="GO:0042699">
    <property type="term" value="P:follicle-stimulating hormone signaling pathway"/>
    <property type="evidence" value="ECO:0007669"/>
    <property type="project" value="Ensembl"/>
</dbReference>
<comment type="subunit">
    <text evidence="8">Heterodimer. The active follitropin is a heterodimer composed of an alpha chain/CGA shared with other hormones and a unique beta chain/FSHB shown here.</text>
</comment>
<keyword evidence="4 12" id="KW-0372">Hormone</keyword>
<keyword evidence="5" id="KW-1015">Disulfide bond</keyword>
<dbReference type="Gene3D" id="2.10.90.10">
    <property type="entry name" value="Cystine-knot cytokines"/>
    <property type="match status" value="1"/>
</dbReference>
<dbReference type="FunFam" id="2.10.90.10:FF:000007">
    <property type="entry name" value="Luteinizing hormone beta subunit"/>
    <property type="match status" value="1"/>
</dbReference>
<evidence type="ECO:0000313" key="15">
    <source>
        <dbReference type="Ensembl" id="ENSSPUP00000006771.1"/>
    </source>
</evidence>
<dbReference type="GO" id="GO:0010893">
    <property type="term" value="P:positive regulation of steroid biosynthetic process"/>
    <property type="evidence" value="ECO:0007669"/>
    <property type="project" value="Ensembl"/>
</dbReference>
<reference evidence="15" key="1">
    <citation type="submission" date="2025-08" db="UniProtKB">
        <authorList>
            <consortium name="Ensembl"/>
        </authorList>
    </citation>
    <scope>IDENTIFICATION</scope>
</reference>
<dbReference type="InterPro" id="IPR029034">
    <property type="entry name" value="Cystine-knot_cytokine"/>
</dbReference>
<sequence length="131" mass="14526">MKTVNFYALLLCWKAISCNICELSNITITVEREECGFCVSVNATWCSGYCDTMDPIYRHPLVPSLQQTCTFKELVYETVKLPGCAGHAESFYSYPVATGCHCGSCDTDSTDCTVRGLGPGYCSFNQNQNRE</sequence>
<comment type="similarity">
    <text evidence="2 12">Belongs to the glycoprotein hormones subunit beta family.</text>
</comment>
<dbReference type="OMA" id="PVATGCH"/>
<dbReference type="SUPFAM" id="SSF57501">
    <property type="entry name" value="Cystine-knot cytokines"/>
    <property type="match status" value="1"/>
</dbReference>
<dbReference type="GeneTree" id="ENSGT00940000160051"/>
<keyword evidence="16" id="KW-1185">Reference proteome</keyword>
<dbReference type="PROSITE" id="PS00689">
    <property type="entry name" value="GLYCO_HORMONE_BETA_2"/>
    <property type="match status" value="1"/>
</dbReference>
<dbReference type="GO" id="GO:0007283">
    <property type="term" value="P:spermatogenesis"/>
    <property type="evidence" value="ECO:0007669"/>
    <property type="project" value="Ensembl"/>
</dbReference>
<dbReference type="GO" id="GO:0045670">
    <property type="term" value="P:regulation of osteoclast differentiation"/>
    <property type="evidence" value="ECO:0007669"/>
    <property type="project" value="Ensembl"/>
</dbReference>
<evidence type="ECO:0000256" key="10">
    <source>
        <dbReference type="ARBA" id="ARBA00041687"/>
    </source>
</evidence>
<evidence type="ECO:0000256" key="7">
    <source>
        <dbReference type="ARBA" id="ARBA00037318"/>
    </source>
</evidence>
<dbReference type="GO" id="GO:0005615">
    <property type="term" value="C:extracellular space"/>
    <property type="evidence" value="ECO:0007669"/>
    <property type="project" value="Ensembl"/>
</dbReference>
<proteinExistence type="inferred from homology"/>
<organism evidence="15 16">
    <name type="scientific">Sphenodon punctatus</name>
    <name type="common">Tuatara</name>
    <name type="synonym">Hatteria punctata</name>
    <dbReference type="NCBI Taxonomy" id="8508"/>
    <lineage>
        <taxon>Eukaryota</taxon>
        <taxon>Metazoa</taxon>
        <taxon>Chordata</taxon>
        <taxon>Craniata</taxon>
        <taxon>Vertebrata</taxon>
        <taxon>Euteleostomi</taxon>
        <taxon>Lepidosauria</taxon>
        <taxon>Sphenodontia</taxon>
        <taxon>Sphenodontidae</taxon>
        <taxon>Sphenodon</taxon>
    </lineage>
</organism>
<evidence type="ECO:0000256" key="8">
    <source>
        <dbReference type="ARBA" id="ARBA00038691"/>
    </source>
</evidence>
<gene>
    <name evidence="15" type="primary">FSHB</name>
</gene>
<dbReference type="GO" id="GO:0016913">
    <property type="term" value="F:follicle-stimulating hormone activity"/>
    <property type="evidence" value="ECO:0007669"/>
    <property type="project" value="Ensembl"/>
</dbReference>
<feature type="domain" description="Glycoprotein hormone subunit beta" evidence="14">
    <location>
        <begin position="19"/>
        <end position="122"/>
    </location>
</feature>
<dbReference type="InterPro" id="IPR006208">
    <property type="entry name" value="Glyco_hormone_CN"/>
</dbReference>
<evidence type="ECO:0000256" key="13">
    <source>
        <dbReference type="SAM" id="SignalP"/>
    </source>
</evidence>
<feature type="chain" id="PRO_5034065560" description="Follitropin subunit beta" evidence="13">
    <location>
        <begin position="19"/>
        <end position="131"/>
    </location>
</feature>
<dbReference type="GO" id="GO:0016914">
    <property type="term" value="C:follicle-stimulating hormone complex"/>
    <property type="evidence" value="ECO:0007669"/>
    <property type="project" value="Ensembl"/>
</dbReference>
<accession>A0A8D0L4E4</accession>
<evidence type="ECO:0000256" key="4">
    <source>
        <dbReference type="ARBA" id="ARBA00022702"/>
    </source>
</evidence>
<dbReference type="PANTHER" id="PTHR11515:SF17">
    <property type="entry name" value="FOLLITROPIN SUBUNIT BETA"/>
    <property type="match status" value="1"/>
</dbReference>
<dbReference type="PROSITE" id="PS00261">
    <property type="entry name" value="GLYCO_HORMONE_BETA_1"/>
    <property type="match status" value="1"/>
</dbReference>
<comment type="subcellular location">
    <subcellularLocation>
        <location evidence="1 12">Secreted</location>
    </subcellularLocation>
</comment>
<dbReference type="CDD" id="cd00069">
    <property type="entry name" value="GHB_like"/>
    <property type="match status" value="1"/>
</dbReference>
<evidence type="ECO:0000256" key="1">
    <source>
        <dbReference type="ARBA" id="ARBA00004613"/>
    </source>
</evidence>
<dbReference type="AlphaFoldDB" id="A0A8D0L4E4"/>
<evidence type="ECO:0000256" key="12">
    <source>
        <dbReference type="RuleBase" id="RU004069"/>
    </source>
</evidence>
<evidence type="ECO:0000256" key="11">
    <source>
        <dbReference type="ARBA" id="ARBA00042045"/>
    </source>
</evidence>
<dbReference type="PANTHER" id="PTHR11515">
    <property type="entry name" value="GLYCOPROTEIN HORMONE BETA CHAIN"/>
    <property type="match status" value="1"/>
</dbReference>
<dbReference type="InterPro" id="IPR001545">
    <property type="entry name" value="Gonadotropin_bsu"/>
</dbReference>
<evidence type="ECO:0000259" key="14">
    <source>
        <dbReference type="Pfam" id="PF00007"/>
    </source>
</evidence>
<keyword evidence="3" id="KW-0964">Secreted</keyword>
<evidence type="ECO:0000256" key="3">
    <source>
        <dbReference type="ARBA" id="ARBA00022525"/>
    </source>
</evidence>
<evidence type="ECO:0000313" key="16">
    <source>
        <dbReference type="Proteomes" id="UP000694392"/>
    </source>
</evidence>
<dbReference type="GO" id="GO:0045780">
    <property type="term" value="P:positive regulation of bone resorption"/>
    <property type="evidence" value="ECO:0007669"/>
    <property type="project" value="Ensembl"/>
</dbReference>
<dbReference type="GO" id="GO:0005737">
    <property type="term" value="C:cytoplasm"/>
    <property type="evidence" value="ECO:0007669"/>
    <property type="project" value="Ensembl"/>
</dbReference>
<comment type="function">
    <text evidence="7">Together with the alpha chain CGA constitutes follitropin, the follicle-stimulating hormone, and provides its biological specificity to the hormone heterodimer. Binds FSHR, a G protein-coupled receptor, on target cells to activate downstream signaling pathways. Follitropin is involved in follicle development and spermatogenesis in reproductive organs.</text>
</comment>
<feature type="signal peptide" evidence="13">
    <location>
        <begin position="1"/>
        <end position="18"/>
    </location>
</feature>
<name>A0A8D0L4E4_SPHPU</name>
<dbReference type="Ensembl" id="ENSSPUT00000007198.1">
    <property type="protein sequence ID" value="ENSSPUP00000006771.1"/>
    <property type="gene ID" value="ENSSPUG00000005220.1"/>
</dbReference>
<dbReference type="GO" id="GO:0060011">
    <property type="term" value="P:Sertoli cell proliferation"/>
    <property type="evidence" value="ECO:0007669"/>
    <property type="project" value="Ensembl"/>
</dbReference>
<evidence type="ECO:0000256" key="5">
    <source>
        <dbReference type="ARBA" id="ARBA00023157"/>
    </source>
</evidence>
<keyword evidence="13" id="KW-0732">Signal</keyword>
<dbReference type="GO" id="GO:0010628">
    <property type="term" value="P:positive regulation of gene expression"/>
    <property type="evidence" value="ECO:0007669"/>
    <property type="project" value="Ensembl"/>
</dbReference>
<dbReference type="Pfam" id="PF00007">
    <property type="entry name" value="Cys_knot"/>
    <property type="match status" value="1"/>
</dbReference>
<keyword evidence="6" id="KW-0325">Glycoprotein</keyword>
<evidence type="ECO:0000256" key="6">
    <source>
        <dbReference type="ARBA" id="ARBA00023180"/>
    </source>
</evidence>
<protein>
    <recommendedName>
        <fullName evidence="9">Follitropin subunit beta</fullName>
    </recommendedName>
    <alternativeName>
        <fullName evidence="10">Follicle-stimulating hormone beta subunit</fullName>
    </alternativeName>
    <alternativeName>
        <fullName evidence="11">Follitropin beta chain</fullName>
    </alternativeName>
</protein>
<reference evidence="15" key="2">
    <citation type="submission" date="2025-09" db="UniProtKB">
        <authorList>
            <consortium name="Ensembl"/>
        </authorList>
    </citation>
    <scope>IDENTIFICATION</scope>
</reference>
<dbReference type="Proteomes" id="UP000694392">
    <property type="component" value="Unplaced"/>
</dbReference>
<evidence type="ECO:0000256" key="9">
    <source>
        <dbReference type="ARBA" id="ARBA00040964"/>
    </source>
</evidence>